<dbReference type="RefSeq" id="WP_344928482.1">
    <property type="nucleotide sequence ID" value="NZ_BAAAYK010000038.1"/>
</dbReference>
<accession>A0ABP6RTP9</accession>
<comment type="caution">
    <text evidence="2">The sequence shown here is derived from an EMBL/GenBank/DDBJ whole genome shotgun (WGS) entry which is preliminary data.</text>
</comment>
<dbReference type="Proteomes" id="UP001500483">
    <property type="component" value="Unassembled WGS sequence"/>
</dbReference>
<gene>
    <name evidence="2" type="ORF">GCM10020366_38890</name>
</gene>
<reference evidence="3" key="1">
    <citation type="journal article" date="2019" name="Int. J. Syst. Evol. Microbiol.">
        <title>The Global Catalogue of Microorganisms (GCM) 10K type strain sequencing project: providing services to taxonomists for standard genome sequencing and annotation.</title>
        <authorList>
            <consortium name="The Broad Institute Genomics Platform"/>
            <consortium name="The Broad Institute Genome Sequencing Center for Infectious Disease"/>
            <person name="Wu L."/>
            <person name="Ma J."/>
        </authorList>
    </citation>
    <scope>NUCLEOTIDE SEQUENCE [LARGE SCALE GENOMIC DNA]</scope>
    <source>
        <strain evidence="3">JCM 9687</strain>
    </source>
</reference>
<dbReference type="NCBIfam" id="NF033537">
    <property type="entry name" value="lasso_biosyn_B2"/>
    <property type="match status" value="1"/>
</dbReference>
<dbReference type="InterPro" id="IPR053521">
    <property type="entry name" value="McjB-like"/>
</dbReference>
<name>A0ABP6RTP9_9PSEU</name>
<sequence>MSTPEALFRSATRPPLRARLAARLAVVVALGLSRLPPRRIRAVLAVIRGRARPAEHDRALAIRQTVVAVSLTCAGKGCLPRSIAIALLCRCRGQWPTWRVGARTDPFGAHAWVEADGIAVGENASIDSFHPLLTVPPLAR</sequence>
<evidence type="ECO:0000313" key="3">
    <source>
        <dbReference type="Proteomes" id="UP001500483"/>
    </source>
</evidence>
<keyword evidence="3" id="KW-1185">Reference proteome</keyword>
<evidence type="ECO:0000313" key="2">
    <source>
        <dbReference type="EMBL" id="GAA3360128.1"/>
    </source>
</evidence>
<dbReference type="Pfam" id="PF13471">
    <property type="entry name" value="Transglut_core3"/>
    <property type="match status" value="1"/>
</dbReference>
<protein>
    <recommendedName>
        <fullName evidence="1">Microcin J25-processing protein McjB C-terminal domain-containing protein</fullName>
    </recommendedName>
</protein>
<proteinExistence type="predicted"/>
<organism evidence="2 3">
    <name type="scientific">Saccharopolyspora gregorii</name>
    <dbReference type="NCBI Taxonomy" id="33914"/>
    <lineage>
        <taxon>Bacteria</taxon>
        <taxon>Bacillati</taxon>
        <taxon>Actinomycetota</taxon>
        <taxon>Actinomycetes</taxon>
        <taxon>Pseudonocardiales</taxon>
        <taxon>Pseudonocardiaceae</taxon>
        <taxon>Saccharopolyspora</taxon>
    </lineage>
</organism>
<dbReference type="InterPro" id="IPR032708">
    <property type="entry name" value="McjB_C"/>
</dbReference>
<evidence type="ECO:0000259" key="1">
    <source>
        <dbReference type="Pfam" id="PF13471"/>
    </source>
</evidence>
<dbReference type="EMBL" id="BAAAYK010000038">
    <property type="protein sequence ID" value="GAA3360128.1"/>
    <property type="molecule type" value="Genomic_DNA"/>
</dbReference>
<feature type="domain" description="Microcin J25-processing protein McjB C-terminal" evidence="1">
    <location>
        <begin position="24"/>
        <end position="134"/>
    </location>
</feature>